<organism evidence="2 3">
    <name type="scientific">Rhizobium leucaenae</name>
    <dbReference type="NCBI Taxonomy" id="29450"/>
    <lineage>
        <taxon>Bacteria</taxon>
        <taxon>Pseudomonadati</taxon>
        <taxon>Pseudomonadota</taxon>
        <taxon>Alphaproteobacteria</taxon>
        <taxon>Hyphomicrobiales</taxon>
        <taxon>Rhizobiaceae</taxon>
        <taxon>Rhizobium/Agrobacterium group</taxon>
        <taxon>Rhizobium</taxon>
    </lineage>
</organism>
<evidence type="ECO:0000313" key="2">
    <source>
        <dbReference type="EMBL" id="MBB4570356.1"/>
    </source>
</evidence>
<evidence type="ECO:0000313" key="3">
    <source>
        <dbReference type="Proteomes" id="UP000543836"/>
    </source>
</evidence>
<accession>A0A7W6ZX34</accession>
<feature type="region of interest" description="Disordered" evidence="1">
    <location>
        <begin position="1"/>
        <end position="26"/>
    </location>
</feature>
<gene>
    <name evidence="2" type="ORF">GGE60_004493</name>
</gene>
<evidence type="ECO:0000256" key="1">
    <source>
        <dbReference type="SAM" id="MobiDB-lite"/>
    </source>
</evidence>
<protein>
    <submittedName>
        <fullName evidence="2">Uncharacterized protein</fullName>
    </submittedName>
</protein>
<sequence length="26" mass="3237">MSRLKKFHEDNRRADIERRQKSHRAA</sequence>
<proteinExistence type="predicted"/>
<comment type="caution">
    <text evidence="2">The sequence shown here is derived from an EMBL/GenBank/DDBJ whole genome shotgun (WGS) entry which is preliminary data.</text>
</comment>
<feature type="compositionally biased region" description="Basic and acidic residues" evidence="1">
    <location>
        <begin position="7"/>
        <end position="19"/>
    </location>
</feature>
<keyword evidence="3" id="KW-1185">Reference proteome</keyword>
<dbReference type="Proteomes" id="UP000543836">
    <property type="component" value="Unassembled WGS sequence"/>
</dbReference>
<name>A0A7W6ZX34_9HYPH</name>
<dbReference type="AlphaFoldDB" id="A0A7W6ZX34"/>
<reference evidence="2 3" key="1">
    <citation type="submission" date="2020-08" db="EMBL/GenBank/DDBJ databases">
        <title>Genomic Encyclopedia of Type Strains, Phase IV (KMG-V): Genome sequencing to study the core and pangenomes of soil and plant-associated prokaryotes.</title>
        <authorList>
            <person name="Whitman W."/>
        </authorList>
    </citation>
    <scope>NUCLEOTIDE SEQUENCE [LARGE SCALE GENOMIC DNA]</scope>
    <source>
        <strain evidence="2 3">SEMIA 492</strain>
    </source>
</reference>
<dbReference type="EMBL" id="JACIIG010000013">
    <property type="protein sequence ID" value="MBB4570356.1"/>
    <property type="molecule type" value="Genomic_DNA"/>
</dbReference>